<evidence type="ECO:0000256" key="5">
    <source>
        <dbReference type="ARBA" id="ARBA00010185"/>
    </source>
</evidence>
<dbReference type="UniPathway" id="UPA00557">
    <property type="reaction ID" value="UER00614"/>
</dbReference>
<organism evidence="18 19">
    <name type="scientific">Helicobacter equorum</name>
    <dbReference type="NCBI Taxonomy" id="361872"/>
    <lineage>
        <taxon>Bacteria</taxon>
        <taxon>Pseudomonadati</taxon>
        <taxon>Campylobacterota</taxon>
        <taxon>Epsilonproteobacteria</taxon>
        <taxon>Campylobacterales</taxon>
        <taxon>Helicobacteraceae</taxon>
        <taxon>Helicobacter</taxon>
    </lineage>
</organism>
<keyword evidence="11 17" id="KW-1133">Transmembrane helix</keyword>
<dbReference type="Pfam" id="PF01148">
    <property type="entry name" value="CTP_transf_1"/>
    <property type="match status" value="1"/>
</dbReference>
<dbReference type="GO" id="GO:0004605">
    <property type="term" value="F:phosphatidate cytidylyltransferase activity"/>
    <property type="evidence" value="ECO:0007669"/>
    <property type="project" value="UniProtKB-EC"/>
</dbReference>
<evidence type="ECO:0000256" key="4">
    <source>
        <dbReference type="ARBA" id="ARBA00005189"/>
    </source>
</evidence>
<accession>A0A3D8IMY5</accession>
<evidence type="ECO:0000313" key="18">
    <source>
        <dbReference type="EMBL" id="RDU66295.1"/>
    </source>
</evidence>
<evidence type="ECO:0000256" key="7">
    <source>
        <dbReference type="ARBA" id="ARBA00022516"/>
    </source>
</evidence>
<comment type="catalytic activity">
    <reaction evidence="1 16">
        <text>a 1,2-diacyl-sn-glycero-3-phosphate + CTP + H(+) = a CDP-1,2-diacyl-sn-glycerol + diphosphate</text>
        <dbReference type="Rhea" id="RHEA:16229"/>
        <dbReference type="ChEBI" id="CHEBI:15378"/>
        <dbReference type="ChEBI" id="CHEBI:33019"/>
        <dbReference type="ChEBI" id="CHEBI:37563"/>
        <dbReference type="ChEBI" id="CHEBI:58332"/>
        <dbReference type="ChEBI" id="CHEBI:58608"/>
        <dbReference type="EC" id="2.7.7.41"/>
    </reaction>
</comment>
<feature type="transmembrane region" description="Helical" evidence="17">
    <location>
        <begin position="69"/>
        <end position="94"/>
    </location>
</feature>
<evidence type="ECO:0000256" key="1">
    <source>
        <dbReference type="ARBA" id="ARBA00001698"/>
    </source>
</evidence>
<comment type="pathway">
    <text evidence="3 16">Phospholipid metabolism; CDP-diacylglycerol biosynthesis; CDP-diacylglycerol from sn-glycerol 3-phosphate: step 3/3.</text>
</comment>
<dbReference type="GO" id="GO:0016020">
    <property type="term" value="C:membrane"/>
    <property type="evidence" value="ECO:0007669"/>
    <property type="project" value="UniProtKB-SubCell"/>
</dbReference>
<evidence type="ECO:0000256" key="17">
    <source>
        <dbReference type="SAM" id="Phobius"/>
    </source>
</evidence>
<keyword evidence="9 16" id="KW-0812">Transmembrane</keyword>
<dbReference type="PANTHER" id="PTHR47101">
    <property type="entry name" value="PHOSPHATIDATE CYTIDYLYLTRANSFERASE 5, CHLOROPLASTIC"/>
    <property type="match status" value="1"/>
</dbReference>
<dbReference type="AlphaFoldDB" id="A0A3D8IMY5"/>
<comment type="caution">
    <text evidence="18">The sequence shown here is derived from an EMBL/GenBank/DDBJ whole genome shotgun (WGS) entry which is preliminary data.</text>
</comment>
<gene>
    <name evidence="18" type="ORF">CQA54_07410</name>
</gene>
<dbReference type="PANTHER" id="PTHR47101:SF1">
    <property type="entry name" value="PHOSPHATIDATE CYTIDYLYLTRANSFERASE 4, CHLOROPLASTIC"/>
    <property type="match status" value="1"/>
</dbReference>
<dbReference type="PROSITE" id="PS01315">
    <property type="entry name" value="CDS"/>
    <property type="match status" value="1"/>
</dbReference>
<sequence length="265" mass="29079">MKDRIKSLGADKQRYITGALLVAALALILLLNSTLLIWFVLGALFVIALRESLAFYSLESAWHFYAWSVLLWISVYFTKTPLYNGLCVLIVYASYIAYNKKLPLKVLLPFLYPALPFLCIWSVYESFGRLGLICLIVVVACTDIGAYFGGRLFGKTPFSPTSPKKTIEGVIIGVACGTTLGSVLCLGITHSFFVAVLVAFCIALSSVFGDLFESYLKREVNLKDSGSIFPGHGGVLDRVDALLFGAVIMLFALSALPLYSEIYFS</sequence>
<evidence type="ECO:0000256" key="11">
    <source>
        <dbReference type="ARBA" id="ARBA00022989"/>
    </source>
</evidence>
<keyword evidence="12" id="KW-0443">Lipid metabolism</keyword>
<evidence type="ECO:0000256" key="2">
    <source>
        <dbReference type="ARBA" id="ARBA00004141"/>
    </source>
</evidence>
<evidence type="ECO:0000256" key="3">
    <source>
        <dbReference type="ARBA" id="ARBA00005119"/>
    </source>
</evidence>
<evidence type="ECO:0000256" key="10">
    <source>
        <dbReference type="ARBA" id="ARBA00022695"/>
    </source>
</evidence>
<proteinExistence type="inferred from homology"/>
<keyword evidence="19" id="KW-1185">Reference proteome</keyword>
<evidence type="ECO:0000256" key="14">
    <source>
        <dbReference type="ARBA" id="ARBA00023209"/>
    </source>
</evidence>
<name>A0A3D8IMY5_9HELI</name>
<keyword evidence="15" id="KW-1208">Phospholipid metabolism</keyword>
<dbReference type="EMBL" id="NXLT01000007">
    <property type="protein sequence ID" value="RDU66295.1"/>
    <property type="molecule type" value="Genomic_DNA"/>
</dbReference>
<feature type="transmembrane region" description="Helical" evidence="17">
    <location>
        <begin position="170"/>
        <end position="189"/>
    </location>
</feature>
<comment type="similarity">
    <text evidence="5 16">Belongs to the CDS family.</text>
</comment>
<feature type="transmembrane region" description="Helical" evidence="17">
    <location>
        <begin position="20"/>
        <end position="49"/>
    </location>
</feature>
<evidence type="ECO:0000256" key="12">
    <source>
        <dbReference type="ARBA" id="ARBA00023098"/>
    </source>
</evidence>
<dbReference type="GO" id="GO:0016024">
    <property type="term" value="P:CDP-diacylglycerol biosynthetic process"/>
    <property type="evidence" value="ECO:0007669"/>
    <property type="project" value="UniProtKB-UniPathway"/>
</dbReference>
<dbReference type="EC" id="2.7.7.41" evidence="6 16"/>
<keyword evidence="7" id="KW-0444">Lipid biosynthesis</keyword>
<dbReference type="Proteomes" id="UP000256514">
    <property type="component" value="Unassembled WGS sequence"/>
</dbReference>
<keyword evidence="13 17" id="KW-0472">Membrane</keyword>
<protein>
    <recommendedName>
        <fullName evidence="6 16">Phosphatidate cytidylyltransferase</fullName>
        <ecNumber evidence="6 16">2.7.7.41</ecNumber>
    </recommendedName>
</protein>
<feature type="transmembrane region" description="Helical" evidence="17">
    <location>
        <begin position="106"/>
        <end position="124"/>
    </location>
</feature>
<comment type="subcellular location">
    <subcellularLocation>
        <location evidence="2">Membrane</location>
        <topology evidence="2">Multi-pass membrane protein</topology>
    </subcellularLocation>
</comment>
<feature type="transmembrane region" description="Helical" evidence="17">
    <location>
        <begin position="241"/>
        <end position="259"/>
    </location>
</feature>
<keyword evidence="14" id="KW-0594">Phospholipid biosynthesis</keyword>
<evidence type="ECO:0000256" key="16">
    <source>
        <dbReference type="RuleBase" id="RU003938"/>
    </source>
</evidence>
<keyword evidence="8 16" id="KW-0808">Transferase</keyword>
<evidence type="ECO:0000313" key="19">
    <source>
        <dbReference type="Proteomes" id="UP000256514"/>
    </source>
</evidence>
<evidence type="ECO:0000256" key="15">
    <source>
        <dbReference type="ARBA" id="ARBA00023264"/>
    </source>
</evidence>
<evidence type="ECO:0000256" key="13">
    <source>
        <dbReference type="ARBA" id="ARBA00023136"/>
    </source>
</evidence>
<dbReference type="InterPro" id="IPR000374">
    <property type="entry name" value="PC_trans"/>
</dbReference>
<dbReference type="RefSeq" id="WP_115571468.1">
    <property type="nucleotide sequence ID" value="NZ_NXLT01000007.1"/>
</dbReference>
<feature type="transmembrane region" description="Helical" evidence="17">
    <location>
        <begin position="195"/>
        <end position="216"/>
    </location>
</feature>
<evidence type="ECO:0000256" key="8">
    <source>
        <dbReference type="ARBA" id="ARBA00022679"/>
    </source>
</evidence>
<reference evidence="18 19" key="1">
    <citation type="submission" date="2018-04" db="EMBL/GenBank/DDBJ databases">
        <title>Novel Campyloabacter and Helicobacter Species and Strains.</title>
        <authorList>
            <person name="Mannion A.J."/>
            <person name="Shen Z."/>
            <person name="Fox J.G."/>
        </authorList>
    </citation>
    <scope>NUCLEOTIDE SEQUENCE [LARGE SCALE GENOMIC DNA]</scope>
    <source>
        <strain evidence="18 19">MIT 12-6600</strain>
    </source>
</reference>
<keyword evidence="10 16" id="KW-0548">Nucleotidyltransferase</keyword>
<comment type="pathway">
    <text evidence="4">Lipid metabolism.</text>
</comment>
<evidence type="ECO:0000256" key="6">
    <source>
        <dbReference type="ARBA" id="ARBA00012487"/>
    </source>
</evidence>
<dbReference type="OrthoDB" id="9799199at2"/>
<evidence type="ECO:0000256" key="9">
    <source>
        <dbReference type="ARBA" id="ARBA00022692"/>
    </source>
</evidence>
<feature type="transmembrane region" description="Helical" evidence="17">
    <location>
        <begin position="130"/>
        <end position="149"/>
    </location>
</feature>